<dbReference type="PANTHER" id="PTHR47027">
    <property type="entry name" value="REVERSE TRANSCRIPTASE DOMAIN-CONTAINING PROTEIN"/>
    <property type="match status" value="1"/>
</dbReference>
<evidence type="ECO:0000313" key="1">
    <source>
        <dbReference type="EnsemblMetazoa" id="XP_038048237.1"/>
    </source>
</evidence>
<name>A0A913Z914_PATMI</name>
<evidence type="ECO:0008006" key="3">
    <source>
        <dbReference type="Google" id="ProtNLM"/>
    </source>
</evidence>
<dbReference type="OrthoDB" id="8063258at2759"/>
<reference evidence="1" key="1">
    <citation type="submission" date="2022-11" db="UniProtKB">
        <authorList>
            <consortium name="EnsemblMetazoa"/>
        </authorList>
    </citation>
    <scope>IDENTIFICATION</scope>
</reference>
<sequence>MNDLLKPNCMYRLLFYYSVVVYYFEAYGCESGGVSFGDVKLTDLDYADDVAILAELMDIIHLALEAMNEETTPLGLSINWDKTKIQSLSDYIPAPTPPNMDNYQVVEKFCFLGNIVSSDCRSKADIQRRLGLATSALARLNTIWKERCLSRKTKLSLYNSLVLSILLYGSETWTLSAELERKLDAFDTKALRHIEGIYWQDFMNNKDLRLFTNQPPVSHLIRASRLRLFGHIARADPPMEPVLLLKGPAPNLPCPRGRPRLRWTDNLEEDLMALGLNLSSGWRLAQNRLDWKLRCGDAMSSRACEIDDDDDDDGT</sequence>
<dbReference type="PANTHER" id="PTHR47027:SF24">
    <property type="entry name" value="RIBONUCLEASE H"/>
    <property type="match status" value="1"/>
</dbReference>
<dbReference type="OMA" id="TIWKERC"/>
<dbReference type="RefSeq" id="XP_038048237.1">
    <property type="nucleotide sequence ID" value="XM_038192309.1"/>
</dbReference>
<organism evidence="1 2">
    <name type="scientific">Patiria miniata</name>
    <name type="common">Bat star</name>
    <name type="synonym">Asterina miniata</name>
    <dbReference type="NCBI Taxonomy" id="46514"/>
    <lineage>
        <taxon>Eukaryota</taxon>
        <taxon>Metazoa</taxon>
        <taxon>Echinodermata</taxon>
        <taxon>Eleutherozoa</taxon>
        <taxon>Asterozoa</taxon>
        <taxon>Asteroidea</taxon>
        <taxon>Valvatacea</taxon>
        <taxon>Valvatida</taxon>
        <taxon>Asterinidae</taxon>
        <taxon>Patiria</taxon>
    </lineage>
</organism>
<dbReference type="EnsemblMetazoa" id="XM_038192309.1">
    <property type="protein sequence ID" value="XP_038048237.1"/>
    <property type="gene ID" value="LOC119722267"/>
</dbReference>
<dbReference type="AlphaFoldDB" id="A0A913Z914"/>
<dbReference type="Proteomes" id="UP000887568">
    <property type="component" value="Unplaced"/>
</dbReference>
<proteinExistence type="predicted"/>
<keyword evidence="2" id="KW-1185">Reference proteome</keyword>
<protein>
    <recommendedName>
        <fullName evidence="3">Reverse transcriptase domain-containing protein</fullName>
    </recommendedName>
</protein>
<accession>A0A913Z914</accession>
<evidence type="ECO:0000313" key="2">
    <source>
        <dbReference type="Proteomes" id="UP000887568"/>
    </source>
</evidence>
<dbReference type="GeneID" id="119722267"/>